<sequence length="111" mass="12312">MYGMRVALAISLFAIISFSACLMGVKGEENSSEELQERFHSVVGDWLNFFQSNLEWFASTIVGFMKHVLKTIYFAVGLAGFVMWASGFSRYTGKKLIIGAIAMAIVSEILL</sequence>
<reference evidence="2 3" key="1">
    <citation type="submission" date="2018-12" db="EMBL/GenBank/DDBJ databases">
        <title>The complete genome of the methanogenic archaea of the candidate phylum Verstraetearchaeota, obtained from the metagenome of underground thermal water.</title>
        <authorList>
            <person name="Kadnikov V.V."/>
            <person name="Mardanov A.V."/>
            <person name="Beletsky A.V."/>
            <person name="Karnachuk O.V."/>
            <person name="Ravin N.V."/>
        </authorList>
    </citation>
    <scope>NUCLEOTIDE SEQUENCE [LARGE SCALE GENOMIC DNA]</scope>
    <source>
        <strain evidence="2">Ch88</strain>
    </source>
</reference>
<dbReference type="Proteomes" id="UP000288215">
    <property type="component" value="Unassembled WGS sequence"/>
</dbReference>
<keyword evidence="1" id="KW-1133">Transmembrane helix</keyword>
<keyword evidence="1" id="KW-0812">Transmembrane</keyword>
<evidence type="ECO:0000313" key="2">
    <source>
        <dbReference type="EMBL" id="RWX73365.1"/>
    </source>
</evidence>
<dbReference type="AlphaFoldDB" id="A0A3S3SRS9"/>
<comment type="caution">
    <text evidence="2">The sequence shown here is derived from an EMBL/GenBank/DDBJ whole genome shotgun (WGS) entry which is preliminary data.</text>
</comment>
<keyword evidence="1" id="KW-0472">Membrane</keyword>
<evidence type="ECO:0000313" key="3">
    <source>
        <dbReference type="Proteomes" id="UP000288215"/>
    </source>
</evidence>
<gene>
    <name evidence="2" type="ORF">Metus_1339</name>
</gene>
<accession>A0A3S3SRS9</accession>
<organism evidence="2 3">
    <name type="scientific">Methanosuratincola subterraneus</name>
    <dbReference type="NCBI Taxonomy" id="2593994"/>
    <lineage>
        <taxon>Archaea</taxon>
        <taxon>Thermoproteota</taxon>
        <taxon>Methanosuratincolia</taxon>
        <taxon>Candidatus Methanomethylicales</taxon>
        <taxon>Candidatus Methanomethylicaceae</taxon>
        <taxon>Candidatus Methanosuratincola (ex Vanwonterghem et al. 2016)</taxon>
    </lineage>
</organism>
<feature type="transmembrane region" description="Helical" evidence="1">
    <location>
        <begin position="71"/>
        <end position="88"/>
    </location>
</feature>
<evidence type="ECO:0000256" key="1">
    <source>
        <dbReference type="SAM" id="Phobius"/>
    </source>
</evidence>
<dbReference type="EMBL" id="RXGA01000003">
    <property type="protein sequence ID" value="RWX73365.1"/>
    <property type="molecule type" value="Genomic_DNA"/>
</dbReference>
<name>A0A3S3SRS9_METS7</name>
<proteinExistence type="predicted"/>
<protein>
    <submittedName>
        <fullName evidence="2">Uncharacterized protein</fullName>
    </submittedName>
</protein>
<dbReference type="PROSITE" id="PS51257">
    <property type="entry name" value="PROKAR_LIPOPROTEIN"/>
    <property type="match status" value="1"/>
</dbReference>